<proteinExistence type="inferred from homology"/>
<dbReference type="SUPFAM" id="SSF102405">
    <property type="entry name" value="MCP/YpsA-like"/>
    <property type="match status" value="1"/>
</dbReference>
<evidence type="ECO:0000259" key="3">
    <source>
        <dbReference type="Pfam" id="PF17782"/>
    </source>
</evidence>
<feature type="domain" description="Smf/DprA SLOG" evidence="2">
    <location>
        <begin position="84"/>
        <end position="290"/>
    </location>
</feature>
<name>A0A518D6Q8_9BACT</name>
<dbReference type="InterPro" id="IPR003488">
    <property type="entry name" value="DprA"/>
</dbReference>
<dbReference type="SUPFAM" id="SSF47781">
    <property type="entry name" value="RuvA domain 2-like"/>
    <property type="match status" value="1"/>
</dbReference>
<dbReference type="Gene3D" id="3.40.50.450">
    <property type="match status" value="1"/>
</dbReference>
<dbReference type="PANTHER" id="PTHR43022:SF1">
    <property type="entry name" value="PROTEIN SMF"/>
    <property type="match status" value="1"/>
</dbReference>
<dbReference type="EMBL" id="CP036291">
    <property type="protein sequence ID" value="QDU87146.1"/>
    <property type="molecule type" value="Genomic_DNA"/>
</dbReference>
<dbReference type="InterPro" id="IPR041614">
    <property type="entry name" value="DprA_WH"/>
</dbReference>
<evidence type="ECO:0000313" key="5">
    <source>
        <dbReference type="Proteomes" id="UP000317429"/>
    </source>
</evidence>
<evidence type="ECO:0000259" key="2">
    <source>
        <dbReference type="Pfam" id="PF02481"/>
    </source>
</evidence>
<protein>
    <submittedName>
        <fullName evidence="4">Uncharacterized protein</fullName>
    </submittedName>
</protein>
<sequence length="368" mass="37985">MGRYSEQLIAEVRLALTPGVGPRLRANLIARFGSANDVVRQPVSVLTSTSGIGPKLAEALAAARGIDVEAELSAAAEAGVVPLALDDPHYPEPLRSICDPPGVLFVRGDPLPDDRLAVAIVGSRHATRYGLRQAETLARELARAGVVVVSGLARGIDGAAHRGALEAGGRTIAVLGGGLLRLYPPEHAGLADRVAAQGWLMSEAPPNRPPISGAFPQRNRVISGLSLGVVVVEAAQRSGALITTTHAAEQGRDVFAVPGPIDSPLSAGCHRLIQDGAKLVASVDDILEEIDSASSLRQSAAPAPQSAPTPELNDTERAVWGLVSTAPTAIDTIVERSGLGAAAVLSTLSGLEMRGIVRRHSGAFVARS</sequence>
<feature type="domain" description="DprA winged helix" evidence="3">
    <location>
        <begin position="304"/>
        <end position="362"/>
    </location>
</feature>
<gene>
    <name evidence="4" type="ORF">Pla175_05020</name>
</gene>
<organism evidence="4 5">
    <name type="scientific">Pirellulimonas nuda</name>
    <dbReference type="NCBI Taxonomy" id="2528009"/>
    <lineage>
        <taxon>Bacteria</taxon>
        <taxon>Pseudomonadati</taxon>
        <taxon>Planctomycetota</taxon>
        <taxon>Planctomycetia</taxon>
        <taxon>Pirellulales</taxon>
        <taxon>Lacipirellulaceae</taxon>
        <taxon>Pirellulimonas</taxon>
    </lineage>
</organism>
<dbReference type="Gene3D" id="1.10.10.10">
    <property type="entry name" value="Winged helix-like DNA-binding domain superfamily/Winged helix DNA-binding domain"/>
    <property type="match status" value="1"/>
</dbReference>
<dbReference type="RefSeq" id="WP_145281023.1">
    <property type="nucleotide sequence ID" value="NZ_CP036291.1"/>
</dbReference>
<dbReference type="NCBIfam" id="TIGR00732">
    <property type="entry name" value="dprA"/>
    <property type="match status" value="1"/>
</dbReference>
<dbReference type="KEGG" id="pnd:Pla175_05020"/>
<comment type="similarity">
    <text evidence="1">Belongs to the DprA/Smf family.</text>
</comment>
<dbReference type="Proteomes" id="UP000317429">
    <property type="component" value="Chromosome"/>
</dbReference>
<dbReference type="Pfam" id="PF17782">
    <property type="entry name" value="WHD_DprA"/>
    <property type="match status" value="1"/>
</dbReference>
<dbReference type="InterPro" id="IPR036388">
    <property type="entry name" value="WH-like_DNA-bd_sf"/>
</dbReference>
<dbReference type="GO" id="GO:0009294">
    <property type="term" value="P:DNA-mediated transformation"/>
    <property type="evidence" value="ECO:0007669"/>
    <property type="project" value="InterPro"/>
</dbReference>
<reference evidence="4 5" key="1">
    <citation type="submission" date="2019-02" db="EMBL/GenBank/DDBJ databases">
        <title>Deep-cultivation of Planctomycetes and their phenomic and genomic characterization uncovers novel biology.</title>
        <authorList>
            <person name="Wiegand S."/>
            <person name="Jogler M."/>
            <person name="Boedeker C."/>
            <person name="Pinto D."/>
            <person name="Vollmers J."/>
            <person name="Rivas-Marin E."/>
            <person name="Kohn T."/>
            <person name="Peeters S.H."/>
            <person name="Heuer A."/>
            <person name="Rast P."/>
            <person name="Oberbeckmann S."/>
            <person name="Bunk B."/>
            <person name="Jeske O."/>
            <person name="Meyerdierks A."/>
            <person name="Storesund J.E."/>
            <person name="Kallscheuer N."/>
            <person name="Luecker S."/>
            <person name="Lage O.M."/>
            <person name="Pohl T."/>
            <person name="Merkel B.J."/>
            <person name="Hornburger P."/>
            <person name="Mueller R.-W."/>
            <person name="Bruemmer F."/>
            <person name="Labrenz M."/>
            <person name="Spormann A.M."/>
            <person name="Op den Camp H."/>
            <person name="Overmann J."/>
            <person name="Amann R."/>
            <person name="Jetten M.S.M."/>
            <person name="Mascher T."/>
            <person name="Medema M.H."/>
            <person name="Devos D.P."/>
            <person name="Kaster A.-K."/>
            <person name="Ovreas L."/>
            <person name="Rohde M."/>
            <person name="Galperin M.Y."/>
            <person name="Jogler C."/>
        </authorList>
    </citation>
    <scope>NUCLEOTIDE SEQUENCE [LARGE SCALE GENOMIC DNA]</scope>
    <source>
        <strain evidence="4 5">Pla175</strain>
    </source>
</reference>
<dbReference type="Pfam" id="PF02481">
    <property type="entry name" value="DNA_processg_A"/>
    <property type="match status" value="1"/>
</dbReference>
<evidence type="ECO:0000256" key="1">
    <source>
        <dbReference type="ARBA" id="ARBA00006525"/>
    </source>
</evidence>
<evidence type="ECO:0000313" key="4">
    <source>
        <dbReference type="EMBL" id="QDU87146.1"/>
    </source>
</evidence>
<dbReference type="Pfam" id="PF14520">
    <property type="entry name" value="HHH_5"/>
    <property type="match status" value="1"/>
</dbReference>
<dbReference type="InterPro" id="IPR057666">
    <property type="entry name" value="DrpA_SLOG"/>
</dbReference>
<keyword evidence="5" id="KW-1185">Reference proteome</keyword>
<dbReference type="InterPro" id="IPR010994">
    <property type="entry name" value="RuvA_2-like"/>
</dbReference>
<dbReference type="PANTHER" id="PTHR43022">
    <property type="entry name" value="PROTEIN SMF"/>
    <property type="match status" value="1"/>
</dbReference>
<dbReference type="AlphaFoldDB" id="A0A518D6Q8"/>
<accession>A0A518D6Q8</accession>
<dbReference type="OrthoDB" id="9785707at2"/>